<comment type="caution">
    <text evidence="1">The sequence shown here is derived from an EMBL/GenBank/DDBJ whole genome shotgun (WGS) entry which is preliminary data.</text>
</comment>
<reference evidence="1 2" key="1">
    <citation type="submission" date="2022-03" db="EMBL/GenBank/DDBJ databases">
        <authorList>
            <person name="Brunel B."/>
        </authorList>
    </citation>
    <scope>NUCLEOTIDE SEQUENCE [LARGE SCALE GENOMIC DNA]</scope>
    <source>
        <strain evidence="1">STM5069sample</strain>
    </source>
</reference>
<keyword evidence="2" id="KW-1185">Reference proteome</keyword>
<dbReference type="Proteomes" id="UP001153050">
    <property type="component" value="Unassembled WGS sequence"/>
</dbReference>
<organism evidence="1 2">
    <name type="scientific">Mesorhizobium escarrei</name>
    <dbReference type="NCBI Taxonomy" id="666018"/>
    <lineage>
        <taxon>Bacteria</taxon>
        <taxon>Pseudomonadati</taxon>
        <taxon>Pseudomonadota</taxon>
        <taxon>Alphaproteobacteria</taxon>
        <taxon>Hyphomicrobiales</taxon>
        <taxon>Phyllobacteriaceae</taxon>
        <taxon>Mesorhizobium</taxon>
    </lineage>
</organism>
<protein>
    <submittedName>
        <fullName evidence="1">Uncharacterized protein</fullName>
    </submittedName>
</protein>
<gene>
    <name evidence="1" type="ORF">MES5069_1630008</name>
</gene>
<dbReference type="EMBL" id="CAKXZT010000072">
    <property type="protein sequence ID" value="CAH2397118.1"/>
    <property type="molecule type" value="Genomic_DNA"/>
</dbReference>
<name>A0ABN8JIN5_9HYPH</name>
<evidence type="ECO:0000313" key="2">
    <source>
        <dbReference type="Proteomes" id="UP001153050"/>
    </source>
</evidence>
<accession>A0ABN8JIN5</accession>
<evidence type="ECO:0000313" key="1">
    <source>
        <dbReference type="EMBL" id="CAH2397118.1"/>
    </source>
</evidence>
<proteinExistence type="predicted"/>
<sequence>MHGPLGARLLHQATLQEIRKDEGRASARVLATRGGRPGAAHIVKLWPVARGNEFAKGRCQPSDQSPTFHDTIFPWAHS</sequence>